<evidence type="ECO:0000313" key="10">
    <source>
        <dbReference type="Proteomes" id="UP000449547"/>
    </source>
</evidence>
<evidence type="ECO:0000256" key="6">
    <source>
        <dbReference type="ARBA" id="ARBA00040804"/>
    </source>
</evidence>
<dbReference type="OrthoDB" id="3938623at2759"/>
<gene>
    <name evidence="9" type="ORF">DIURU_003542</name>
</gene>
<evidence type="ECO:0000256" key="2">
    <source>
        <dbReference type="ARBA" id="ARBA00006856"/>
    </source>
</evidence>
<dbReference type="InterPro" id="IPR016024">
    <property type="entry name" value="ARM-type_fold"/>
</dbReference>
<comment type="caution">
    <text evidence="9">The sequence shown here is derived from an EMBL/GenBank/DDBJ whole genome shotgun (WGS) entry which is preliminary data.</text>
</comment>
<dbReference type="Pfam" id="PF02847">
    <property type="entry name" value="MA3"/>
    <property type="match status" value="1"/>
</dbReference>
<dbReference type="AlphaFoldDB" id="A0A642UL14"/>
<dbReference type="GO" id="GO:0000398">
    <property type="term" value="P:mRNA splicing, via spliceosome"/>
    <property type="evidence" value="ECO:0007669"/>
    <property type="project" value="TreeGrafter"/>
</dbReference>
<feature type="domain" description="MI" evidence="8">
    <location>
        <begin position="219"/>
        <end position="331"/>
    </location>
</feature>
<evidence type="ECO:0000313" key="9">
    <source>
        <dbReference type="EMBL" id="KAA8901172.1"/>
    </source>
</evidence>
<keyword evidence="5" id="KW-0539">Nucleus</keyword>
<feature type="compositionally biased region" description="Basic residues" evidence="7">
    <location>
        <begin position="452"/>
        <end position="461"/>
    </location>
</feature>
<keyword evidence="3" id="KW-0507">mRNA processing</keyword>
<dbReference type="SUPFAM" id="SSF48371">
    <property type="entry name" value="ARM repeat"/>
    <property type="match status" value="1"/>
</dbReference>
<dbReference type="GO" id="GO:0071013">
    <property type="term" value="C:catalytic step 2 spliceosome"/>
    <property type="evidence" value="ECO:0007669"/>
    <property type="project" value="TreeGrafter"/>
</dbReference>
<dbReference type="Gene3D" id="1.25.40.180">
    <property type="match status" value="1"/>
</dbReference>
<dbReference type="OMA" id="VIEGCCE"/>
<comment type="similarity">
    <text evidence="2">Belongs to the CWC22 family.</text>
</comment>
<evidence type="ECO:0000256" key="1">
    <source>
        <dbReference type="ARBA" id="ARBA00004123"/>
    </source>
</evidence>
<evidence type="ECO:0000256" key="3">
    <source>
        <dbReference type="ARBA" id="ARBA00022664"/>
    </source>
</evidence>
<dbReference type="Proteomes" id="UP000449547">
    <property type="component" value="Unassembled WGS sequence"/>
</dbReference>
<accession>A0A642UL14</accession>
<evidence type="ECO:0000259" key="8">
    <source>
        <dbReference type="PROSITE" id="PS51366"/>
    </source>
</evidence>
<protein>
    <recommendedName>
        <fullName evidence="6">Pre-mRNA-splicing factor CWC22</fullName>
    </recommendedName>
</protein>
<dbReference type="GeneID" id="54782193"/>
<dbReference type="GO" id="GO:0003723">
    <property type="term" value="F:RNA binding"/>
    <property type="evidence" value="ECO:0007669"/>
    <property type="project" value="TreeGrafter"/>
</dbReference>
<keyword evidence="4" id="KW-0508">mRNA splicing</keyword>
<dbReference type="VEuPathDB" id="FungiDB:DIURU_003542"/>
<feature type="region of interest" description="Disordered" evidence="7">
    <location>
        <begin position="417"/>
        <end position="461"/>
    </location>
</feature>
<comment type="subcellular location">
    <subcellularLocation>
        <location evidence="1">Nucleus</location>
    </subcellularLocation>
</comment>
<dbReference type="InterPro" id="IPR003891">
    <property type="entry name" value="Initiation_fac_eIF4g_MI"/>
</dbReference>
<dbReference type="PROSITE" id="PS51366">
    <property type="entry name" value="MI"/>
    <property type="match status" value="1"/>
</dbReference>
<evidence type="ECO:0000256" key="4">
    <source>
        <dbReference type="ARBA" id="ARBA00023187"/>
    </source>
</evidence>
<keyword evidence="10" id="KW-1185">Reference proteome</keyword>
<dbReference type="PANTHER" id="PTHR18034">
    <property type="entry name" value="CELL CYCLE CONTROL PROTEIN CWF22-RELATED"/>
    <property type="match status" value="1"/>
</dbReference>
<reference evidence="9 10" key="1">
    <citation type="submission" date="2019-07" db="EMBL/GenBank/DDBJ databases">
        <title>Genome assembly of two rare yeast pathogens: Diutina rugosa and Trichomonascus ciferrii.</title>
        <authorList>
            <person name="Mixao V."/>
            <person name="Saus E."/>
            <person name="Hansen A."/>
            <person name="Lass-Flor C."/>
            <person name="Gabaldon T."/>
        </authorList>
    </citation>
    <scope>NUCLEOTIDE SEQUENCE [LARGE SCALE GENOMIC DNA]</scope>
    <source>
        <strain evidence="9 10">CBS 613</strain>
    </source>
</reference>
<proteinExistence type="inferred from homology"/>
<organism evidence="9 10">
    <name type="scientific">Diutina rugosa</name>
    <name type="common">Yeast</name>
    <name type="synonym">Candida rugosa</name>
    <dbReference type="NCBI Taxonomy" id="5481"/>
    <lineage>
        <taxon>Eukaryota</taxon>
        <taxon>Fungi</taxon>
        <taxon>Dikarya</taxon>
        <taxon>Ascomycota</taxon>
        <taxon>Saccharomycotina</taxon>
        <taxon>Pichiomycetes</taxon>
        <taxon>Debaryomycetaceae</taxon>
        <taxon>Diutina</taxon>
    </lineage>
</organism>
<dbReference type="EMBL" id="SWFT01000105">
    <property type="protein sequence ID" value="KAA8901172.1"/>
    <property type="molecule type" value="Genomic_DNA"/>
</dbReference>
<dbReference type="RefSeq" id="XP_034011795.1">
    <property type="nucleotide sequence ID" value="XM_034156316.1"/>
</dbReference>
<evidence type="ECO:0000256" key="7">
    <source>
        <dbReference type="SAM" id="MobiDB-lite"/>
    </source>
</evidence>
<dbReference type="InterPro" id="IPR050781">
    <property type="entry name" value="CWC22_splicing_factor"/>
</dbReference>
<dbReference type="SMART" id="SM00544">
    <property type="entry name" value="MA3"/>
    <property type="match status" value="1"/>
</dbReference>
<name>A0A642UL14_DIURU</name>
<sequence length="461" mass="52615">MAVLNVHFEEVGEILAARIVLQFRKFYMTNDERIRHPAEFLAHLVNQRVLSEVVLLQVFQILLGDNYTNDSINLAVDIATLCGQHLETQAKTASATIFDRFRQLMTMSHVSTASNRRIKRLFDHRKTKFHKYPPIPKSLDLVPEADRPKPLVIDLGSKIDAQDATSFFAVDPEFDNLEKEYFDEVIPEVLGPTPEADDPTEPGNTNLVINDFSDSERIALQKQVYLVIMSSLSADEAVHKLLRLKLDPQVVADMAVRCCAQEKTYTKFYGQIGDRLCARREFFDIFITLFHKYYQTIDTYESNAVRNIGKFFGHLFAQDYLPIDKSWSPVEISAQGTTVAGRVFLKFVFQQMVEEIGVGEVQKRFDDPAVALDIRGVFPTEDADHLRYSINFFTAIGLGILTETMRNHLTRIEARMEQERGRSLTSGDDRRASNSYSRSRSASYSRSPSPRSRSRSYSRSP</sequence>
<feature type="compositionally biased region" description="Basic and acidic residues" evidence="7">
    <location>
        <begin position="417"/>
        <end position="432"/>
    </location>
</feature>
<evidence type="ECO:0000256" key="5">
    <source>
        <dbReference type="ARBA" id="ARBA00023242"/>
    </source>
</evidence>
<feature type="compositionally biased region" description="Low complexity" evidence="7">
    <location>
        <begin position="433"/>
        <end position="451"/>
    </location>
</feature>
<dbReference type="PANTHER" id="PTHR18034:SF3">
    <property type="entry name" value="PRE-MRNA-SPLICING FACTOR CWC22 HOMOLOG"/>
    <property type="match status" value="1"/>
</dbReference>